<dbReference type="AlphaFoldDB" id="A0A7J6LN08"/>
<evidence type="ECO:0000256" key="1">
    <source>
        <dbReference type="SAM" id="SignalP"/>
    </source>
</evidence>
<feature type="chain" id="PRO_5029465740" description="JmjC domain-containing protein" evidence="1">
    <location>
        <begin position="19"/>
        <end position="432"/>
    </location>
</feature>
<dbReference type="PROSITE" id="PS00018">
    <property type="entry name" value="EF_HAND_1"/>
    <property type="match status" value="1"/>
</dbReference>
<reference evidence="3 4" key="1">
    <citation type="submission" date="2020-04" db="EMBL/GenBank/DDBJ databases">
        <title>Perkinsus chesapeaki whole genome sequence.</title>
        <authorList>
            <person name="Bogema D.R."/>
        </authorList>
    </citation>
    <scope>NUCLEOTIDE SEQUENCE [LARGE SCALE GENOMIC DNA]</scope>
    <source>
        <strain evidence="3">ATCC PRA-425</strain>
    </source>
</reference>
<evidence type="ECO:0000313" key="3">
    <source>
        <dbReference type="EMBL" id="KAF4660281.1"/>
    </source>
</evidence>
<dbReference type="EMBL" id="JAAPAO010000419">
    <property type="protein sequence ID" value="KAF4660281.1"/>
    <property type="molecule type" value="Genomic_DNA"/>
</dbReference>
<dbReference type="Pfam" id="PF08007">
    <property type="entry name" value="JmjC_2"/>
    <property type="match status" value="1"/>
</dbReference>
<keyword evidence="1" id="KW-0732">Signal</keyword>
<evidence type="ECO:0000313" key="4">
    <source>
        <dbReference type="Proteomes" id="UP000591131"/>
    </source>
</evidence>
<evidence type="ECO:0000259" key="2">
    <source>
        <dbReference type="PROSITE" id="PS51184"/>
    </source>
</evidence>
<feature type="domain" description="JmjC" evidence="2">
    <location>
        <begin position="123"/>
        <end position="283"/>
    </location>
</feature>
<feature type="signal peptide" evidence="1">
    <location>
        <begin position="1"/>
        <end position="18"/>
    </location>
</feature>
<sequence length="432" mass="48327">MIIFLFLLASAAVGSREGEILGELQYNTGGLGRVHYYNSEDSLTSQTFADHINKGDVVVVRGVASSWPITGSSCEDFCTNEELDGIQIERLYGEEDGTFVPIYSDECWDKPNATVAGGQTSPRYWAVRDTLEGHPRARQWIVDSTRLPKFMASRGNEKLFELGSEIWFTPEGSGAKAHADSHAQATAAFQLSGKRTWKLAEMPMFPHPTLRAHLYDSTPFRWTPELEITLGQGDGIFIPPGIIHETGRSPDALVGCVASLTVQFDNPMPWGYYRRRMAAIRKAGDGRNMWRLMVDLASGGQLAPSMKNFPFIASSGVFYNVTVPSNFAKQLPALLATGPGPFTTAWTKDSIAFGVDPYSLFHDRDGDGVVTREEIEETFLEWHAMEMDVLIETPPVARSLHYFPRYPLTDRIDEFEAEMFNNYLKRKRSDEL</sequence>
<comment type="caution">
    <text evidence="3">The sequence shown here is derived from an EMBL/GenBank/DDBJ whole genome shotgun (WGS) entry which is preliminary data.</text>
</comment>
<proteinExistence type="predicted"/>
<dbReference type="InterPro" id="IPR018247">
    <property type="entry name" value="EF_Hand_1_Ca_BS"/>
</dbReference>
<keyword evidence="4" id="KW-1185">Reference proteome</keyword>
<dbReference type="PROSITE" id="PS51184">
    <property type="entry name" value="JMJC"/>
    <property type="match status" value="1"/>
</dbReference>
<name>A0A7J6LN08_PERCH</name>
<accession>A0A7J6LN08</accession>
<dbReference type="Gene3D" id="2.60.120.650">
    <property type="entry name" value="Cupin"/>
    <property type="match status" value="1"/>
</dbReference>
<organism evidence="3 4">
    <name type="scientific">Perkinsus chesapeaki</name>
    <name type="common">Clam parasite</name>
    <name type="synonym">Perkinsus andrewsi</name>
    <dbReference type="NCBI Taxonomy" id="330153"/>
    <lineage>
        <taxon>Eukaryota</taxon>
        <taxon>Sar</taxon>
        <taxon>Alveolata</taxon>
        <taxon>Perkinsozoa</taxon>
        <taxon>Perkinsea</taxon>
        <taxon>Perkinsida</taxon>
        <taxon>Perkinsidae</taxon>
        <taxon>Perkinsus</taxon>
    </lineage>
</organism>
<gene>
    <name evidence="3" type="ORF">FOL47_007222</name>
</gene>
<protein>
    <recommendedName>
        <fullName evidence="2">JmjC domain-containing protein</fullName>
    </recommendedName>
</protein>
<dbReference type="OrthoDB" id="429408at2759"/>
<dbReference type="InterPro" id="IPR003347">
    <property type="entry name" value="JmjC_dom"/>
</dbReference>
<dbReference type="SUPFAM" id="SSF51197">
    <property type="entry name" value="Clavaminate synthase-like"/>
    <property type="match status" value="1"/>
</dbReference>
<dbReference type="Proteomes" id="UP000591131">
    <property type="component" value="Unassembled WGS sequence"/>
</dbReference>